<dbReference type="EMBL" id="CP019609">
    <property type="protein sequence ID" value="AQP52759.1"/>
    <property type="molecule type" value="Genomic_DNA"/>
</dbReference>
<feature type="transmembrane region" description="Helical" evidence="2">
    <location>
        <begin position="81"/>
        <end position="108"/>
    </location>
</feature>
<keyword evidence="2" id="KW-1133">Transmembrane helix</keyword>
<dbReference type="STRING" id="633807.BW732_00030"/>
<dbReference type="Proteomes" id="UP000188246">
    <property type="component" value="Chromosome"/>
</dbReference>
<feature type="transmembrane region" description="Helical" evidence="2">
    <location>
        <begin position="45"/>
        <end position="69"/>
    </location>
</feature>
<feature type="region of interest" description="Disordered" evidence="1">
    <location>
        <begin position="119"/>
        <end position="143"/>
    </location>
</feature>
<dbReference type="RefSeq" id="WP_077274863.1">
    <property type="nucleotide sequence ID" value="NZ_CP019609.1"/>
</dbReference>
<keyword evidence="4" id="KW-1185">Reference proteome</keyword>
<name>A0A1Q2D2X8_9ENTE</name>
<protein>
    <submittedName>
        <fullName evidence="3">Uncharacterized protein</fullName>
    </submittedName>
</protein>
<evidence type="ECO:0000313" key="4">
    <source>
        <dbReference type="Proteomes" id="UP000188246"/>
    </source>
</evidence>
<accession>A0A1Q2D2X8</accession>
<evidence type="ECO:0000256" key="1">
    <source>
        <dbReference type="SAM" id="MobiDB-lite"/>
    </source>
</evidence>
<evidence type="ECO:0000313" key="3">
    <source>
        <dbReference type="EMBL" id="AQP52759.1"/>
    </source>
</evidence>
<evidence type="ECO:0000256" key="2">
    <source>
        <dbReference type="SAM" id="Phobius"/>
    </source>
</evidence>
<dbReference type="KEGG" id="vpi:BW732_00030"/>
<sequence length="143" mass="16020">MSKKTHYLSKKYVTITWWVVTIPTSLLFGAVFVLALVGFVPKSELISSILGFLTLSILPVICGQIIALFGLKSIPKSEKWLYFYIIFGLLIGFSFVGLGYSIGGIIGLKELTHSRKRYKKKSRSRANKKVKRIKTAKKSQSMG</sequence>
<organism evidence="3 4">
    <name type="scientific">Vagococcus penaei</name>
    <dbReference type="NCBI Taxonomy" id="633807"/>
    <lineage>
        <taxon>Bacteria</taxon>
        <taxon>Bacillati</taxon>
        <taxon>Bacillota</taxon>
        <taxon>Bacilli</taxon>
        <taxon>Lactobacillales</taxon>
        <taxon>Enterococcaceae</taxon>
        <taxon>Vagococcus</taxon>
    </lineage>
</organism>
<gene>
    <name evidence="3" type="ORF">BW732_00030</name>
</gene>
<keyword evidence="2" id="KW-0472">Membrane</keyword>
<keyword evidence="2" id="KW-0812">Transmembrane</keyword>
<reference evidence="3 4" key="1">
    <citation type="journal article" date="2010" name="Int. J. Syst. Evol. Microbiol.">
        <title>Vagococcus penaei sp. nov., isolated from spoilage microbiota of cooked shrimp (Penaeus vannamei).</title>
        <authorList>
            <person name="Jaffres E."/>
            <person name="Prevost H."/>
            <person name="Rossero A."/>
            <person name="Joffraud J.J."/>
            <person name="Dousset X."/>
        </authorList>
    </citation>
    <scope>NUCLEOTIDE SEQUENCE [LARGE SCALE GENOMIC DNA]</scope>
    <source>
        <strain evidence="3 4">CD276</strain>
    </source>
</reference>
<feature type="compositionally biased region" description="Basic residues" evidence="1">
    <location>
        <begin position="119"/>
        <end position="137"/>
    </location>
</feature>
<feature type="transmembrane region" description="Helical" evidence="2">
    <location>
        <begin position="12"/>
        <end position="39"/>
    </location>
</feature>
<proteinExistence type="predicted"/>
<dbReference type="AlphaFoldDB" id="A0A1Q2D2X8"/>